<organism evidence="1 2">
    <name type="scientific">Caerostris extrusa</name>
    <name type="common">Bark spider</name>
    <name type="synonym">Caerostris bankana</name>
    <dbReference type="NCBI Taxonomy" id="172846"/>
    <lineage>
        <taxon>Eukaryota</taxon>
        <taxon>Metazoa</taxon>
        <taxon>Ecdysozoa</taxon>
        <taxon>Arthropoda</taxon>
        <taxon>Chelicerata</taxon>
        <taxon>Arachnida</taxon>
        <taxon>Araneae</taxon>
        <taxon>Araneomorphae</taxon>
        <taxon>Entelegynae</taxon>
        <taxon>Araneoidea</taxon>
        <taxon>Araneidae</taxon>
        <taxon>Caerostris</taxon>
    </lineage>
</organism>
<keyword evidence="2" id="KW-1185">Reference proteome</keyword>
<accession>A0AAV4VKN3</accession>
<name>A0AAV4VKN3_CAEEX</name>
<evidence type="ECO:0000313" key="1">
    <source>
        <dbReference type="EMBL" id="GIY71016.1"/>
    </source>
</evidence>
<sequence>MQEKPGSFVHQTELTTPVFPRRARTVVREQTIQIHMTSGNHGNNSSLIRARGDVETEGIGRRLVLQMVMTAGELFIDQLVKRVLEKCSVIRRGYDVNVEAYCVLSYDV</sequence>
<gene>
    <name evidence="1" type="ORF">CEXT_774691</name>
</gene>
<protein>
    <submittedName>
        <fullName evidence="1">Uncharacterized protein</fullName>
    </submittedName>
</protein>
<dbReference type="Proteomes" id="UP001054945">
    <property type="component" value="Unassembled WGS sequence"/>
</dbReference>
<proteinExistence type="predicted"/>
<dbReference type="EMBL" id="BPLR01014743">
    <property type="protein sequence ID" value="GIY71016.1"/>
    <property type="molecule type" value="Genomic_DNA"/>
</dbReference>
<reference evidence="1 2" key="1">
    <citation type="submission" date="2021-06" db="EMBL/GenBank/DDBJ databases">
        <title>Caerostris extrusa draft genome.</title>
        <authorList>
            <person name="Kono N."/>
            <person name="Arakawa K."/>
        </authorList>
    </citation>
    <scope>NUCLEOTIDE SEQUENCE [LARGE SCALE GENOMIC DNA]</scope>
</reference>
<evidence type="ECO:0000313" key="2">
    <source>
        <dbReference type="Proteomes" id="UP001054945"/>
    </source>
</evidence>
<dbReference type="AlphaFoldDB" id="A0AAV4VKN3"/>
<comment type="caution">
    <text evidence="1">The sequence shown here is derived from an EMBL/GenBank/DDBJ whole genome shotgun (WGS) entry which is preliminary data.</text>
</comment>